<protein>
    <submittedName>
        <fullName evidence="8">Phosphoketolase family protein</fullName>
    </submittedName>
</protein>
<keyword evidence="3" id="KW-0786">Thiamine pyrophosphate</keyword>
<dbReference type="Gene3D" id="3.40.50.970">
    <property type="match status" value="2"/>
</dbReference>
<feature type="domain" description="Xylulose 5-phosphate/Fructose 6-phosphate phosphoketolase C-terminal" evidence="6">
    <location>
        <begin position="605"/>
        <end position="807"/>
    </location>
</feature>
<evidence type="ECO:0000259" key="6">
    <source>
        <dbReference type="Pfam" id="PF09363"/>
    </source>
</evidence>
<reference evidence="9" key="1">
    <citation type="journal article" date="2019" name="Int. J. Syst. Evol. Microbiol.">
        <title>The Global Catalogue of Microorganisms (GCM) 10K type strain sequencing project: providing services to taxonomists for standard genome sequencing and annotation.</title>
        <authorList>
            <consortium name="The Broad Institute Genomics Platform"/>
            <consortium name="The Broad Institute Genome Sequencing Center for Infectious Disease"/>
            <person name="Wu L."/>
            <person name="Ma J."/>
        </authorList>
    </citation>
    <scope>NUCLEOTIDE SEQUENCE [LARGE SCALE GENOMIC DNA]</scope>
    <source>
        <strain evidence="9">JCM 18961</strain>
    </source>
</reference>
<keyword evidence="4" id="KW-0456">Lyase</keyword>
<dbReference type="PANTHER" id="PTHR31273:SF0">
    <property type="entry name" value="PHOSPHOKETOLASE-RELATED"/>
    <property type="match status" value="1"/>
</dbReference>
<sequence length="846" mass="92498">MRTPSAIAYGPDELDLDLRWWAAANYLTVGQIYLRDNALLREPLRLEHTKPRLLGHWGTSPGLSMVYTLLNRVIRATDSDWLYITGPGHGGPALVAAAWLEGTYTEVYPHIGDDADGVLDLFRQFSTPGGVPSHVSVQTPGSIHEGGELGYALVHAAGAAFDHPDLTVACIVGDGEAETGPLAASWRLPTFLNPRRDGAVLPILHLNGYKIAGPTVLGRADDADVEAYLISQGWDPVVVSGDDPREVFPALLDALLDAHGRIRELQAAARGDGTDGGADGAGAPPSEAVRHSWPAIVLRTPKGWTGPAVVDGIQVEGTNRAHQVPLAGLADNPQHLAMLERWMRGYRPEELFDDHGRLVPELRGLAPEGDRRMSATPYANGGRLRTPLPRPELSAYEVVVDPAARGRELVENTITTGRLLRDLYAATTTPDGGGTFRLFSPDETASNRLQPVFEVTDRCFMGPLRDTDDHLGPDGRVMEVLSEHLCQGWLEGYLLSGRHGVFATYEAFAMVSASMAVQHVKWLQHAQELPWRASVSSLNILLTSTCWRNDHNGFSHQGPGLIDCLLPLAPGVVRVFLPPDANTALWISEHCLSGTDHVNLIVVDKQKHLQYLGLEEAARACSAGTSVWEWASTCGPDEDPDIVLACAGDVPTQEALAAVQLLREGVPDLKVRFVNVIDLMTLIPEDDHPNGFSDSHFEDVFTPERHVVFAFHGYPRAVHQLIHGRTNPGRFHVRGFSEQGTTTTPFDMVVLNRMSRFHLAKEVLRRARTRPPGWRELKDLCDRRLAEHETWIREHLEDLPDIATWTWTGPTDDAPTDDAPADPAPPARLPSDPVLADHGAVDGDGR</sequence>
<dbReference type="PIRSF" id="PIRSF017245">
    <property type="entry name" value="Phosphoketolase"/>
    <property type="match status" value="1"/>
</dbReference>
<dbReference type="InterPro" id="IPR019789">
    <property type="entry name" value="Xul5P/Fru6P_PKetolase_ThDP_BS"/>
</dbReference>
<dbReference type="InterPro" id="IPR005593">
    <property type="entry name" value="Xul5P/Fru6P_PKetolase"/>
</dbReference>
<proteinExistence type="inferred from homology"/>
<comment type="similarity">
    <text evidence="2">Belongs to the XFP family.</text>
</comment>
<dbReference type="Proteomes" id="UP001500556">
    <property type="component" value="Unassembled WGS sequence"/>
</dbReference>
<name>A0ABP8YK02_9MICO</name>
<comment type="caution">
    <text evidence="8">The sequence shown here is derived from an EMBL/GenBank/DDBJ whole genome shotgun (WGS) entry which is preliminary data.</text>
</comment>
<dbReference type="PROSITE" id="PS60002">
    <property type="entry name" value="PHOSPHOKETOLASE_1"/>
    <property type="match status" value="1"/>
</dbReference>
<dbReference type="EMBL" id="BAABLO010000012">
    <property type="protein sequence ID" value="GAA4729929.1"/>
    <property type="molecule type" value="Genomic_DNA"/>
</dbReference>
<dbReference type="PANTHER" id="PTHR31273">
    <property type="entry name" value="PHOSPHOKETOLASE-RELATED"/>
    <property type="match status" value="1"/>
</dbReference>
<feature type="region of interest" description="Disordered" evidence="5">
    <location>
        <begin position="269"/>
        <end position="289"/>
    </location>
</feature>
<evidence type="ECO:0000256" key="5">
    <source>
        <dbReference type="SAM" id="MobiDB-lite"/>
    </source>
</evidence>
<accession>A0ABP8YK02</accession>
<dbReference type="InterPro" id="IPR018970">
    <property type="entry name" value="Xul5P/Fru6P_PKetolase_N"/>
</dbReference>
<evidence type="ECO:0000256" key="3">
    <source>
        <dbReference type="ARBA" id="ARBA00023052"/>
    </source>
</evidence>
<feature type="region of interest" description="Disordered" evidence="5">
    <location>
        <begin position="806"/>
        <end position="846"/>
    </location>
</feature>
<evidence type="ECO:0000313" key="8">
    <source>
        <dbReference type="EMBL" id="GAA4729929.1"/>
    </source>
</evidence>
<dbReference type="InterPro" id="IPR009014">
    <property type="entry name" value="Transketo_C/PFOR_II"/>
</dbReference>
<dbReference type="Gene3D" id="3.40.50.920">
    <property type="match status" value="1"/>
</dbReference>
<evidence type="ECO:0000259" key="7">
    <source>
        <dbReference type="Pfam" id="PF09364"/>
    </source>
</evidence>
<dbReference type="Pfam" id="PF03894">
    <property type="entry name" value="XFP"/>
    <property type="match status" value="1"/>
</dbReference>
<feature type="domain" description="Xylulose 5-phosphate/Fructose 6-phosphate phosphoketolase N-terminal" evidence="7">
    <location>
        <begin position="19"/>
        <end position="383"/>
    </location>
</feature>
<gene>
    <name evidence="8" type="ORF">GCM10025782_31180</name>
</gene>
<evidence type="ECO:0000256" key="2">
    <source>
        <dbReference type="ARBA" id="ARBA00005623"/>
    </source>
</evidence>
<comment type="cofactor">
    <cofactor evidence="1">
        <name>thiamine diphosphate</name>
        <dbReference type="ChEBI" id="CHEBI:58937"/>
    </cofactor>
</comment>
<dbReference type="Pfam" id="PF09364">
    <property type="entry name" value="XFP_N"/>
    <property type="match status" value="1"/>
</dbReference>
<evidence type="ECO:0000313" key="9">
    <source>
        <dbReference type="Proteomes" id="UP001500556"/>
    </source>
</evidence>
<organism evidence="8 9">
    <name type="scientific">Pedococcus ginsenosidimutans</name>
    <dbReference type="NCBI Taxonomy" id="490570"/>
    <lineage>
        <taxon>Bacteria</taxon>
        <taxon>Bacillati</taxon>
        <taxon>Actinomycetota</taxon>
        <taxon>Actinomycetes</taxon>
        <taxon>Micrococcales</taxon>
        <taxon>Intrasporangiaceae</taxon>
        <taxon>Pedococcus</taxon>
    </lineage>
</organism>
<dbReference type="Pfam" id="PF09363">
    <property type="entry name" value="XFP_C"/>
    <property type="match status" value="1"/>
</dbReference>
<dbReference type="InterPro" id="IPR018969">
    <property type="entry name" value="Xul5P/Fru6P_PKetolase_C"/>
</dbReference>
<evidence type="ECO:0000256" key="4">
    <source>
        <dbReference type="ARBA" id="ARBA00023239"/>
    </source>
</evidence>
<dbReference type="InterPro" id="IPR029061">
    <property type="entry name" value="THDP-binding"/>
</dbReference>
<keyword evidence="9" id="KW-1185">Reference proteome</keyword>
<dbReference type="InterPro" id="IPR019790">
    <property type="entry name" value="Xul5P/Fru6P_PKetolase_CS"/>
</dbReference>
<evidence type="ECO:0000256" key="1">
    <source>
        <dbReference type="ARBA" id="ARBA00001964"/>
    </source>
</evidence>
<dbReference type="RefSeq" id="WP_345504738.1">
    <property type="nucleotide sequence ID" value="NZ_BAABLO010000012.1"/>
</dbReference>
<dbReference type="NCBIfam" id="NF003619">
    <property type="entry name" value="PRK05261.1-4"/>
    <property type="match status" value="1"/>
</dbReference>
<dbReference type="SUPFAM" id="SSF52518">
    <property type="entry name" value="Thiamin diphosphate-binding fold (THDP-binding)"/>
    <property type="match status" value="2"/>
</dbReference>
<dbReference type="PROSITE" id="PS60003">
    <property type="entry name" value="PHOSPHOKETOLASE_2"/>
    <property type="match status" value="1"/>
</dbReference>